<accession>A0A4Y3W7W3</accession>
<dbReference type="RefSeq" id="WP_141382419.1">
    <property type="nucleotide sequence ID" value="NZ_BJNF01000014.1"/>
</dbReference>
<dbReference type="AlphaFoldDB" id="A0A4Y3W7W3"/>
<feature type="compositionally biased region" description="Low complexity" evidence="1">
    <location>
        <begin position="179"/>
        <end position="197"/>
    </location>
</feature>
<evidence type="ECO:0008006" key="4">
    <source>
        <dbReference type="Google" id="ProtNLM"/>
    </source>
</evidence>
<name>A0A4Y3W7W3_NITWI</name>
<gene>
    <name evidence="2" type="ORF">NWI01_05470</name>
</gene>
<feature type="compositionally biased region" description="Basic and acidic residues" evidence="1">
    <location>
        <begin position="139"/>
        <end position="178"/>
    </location>
</feature>
<dbReference type="EMBL" id="BJNF01000014">
    <property type="protein sequence ID" value="GEC14655.1"/>
    <property type="molecule type" value="Genomic_DNA"/>
</dbReference>
<dbReference type="Proteomes" id="UP000318825">
    <property type="component" value="Unassembled WGS sequence"/>
</dbReference>
<feature type="compositionally biased region" description="Polar residues" evidence="1">
    <location>
        <begin position="201"/>
        <end position="210"/>
    </location>
</feature>
<reference evidence="2 3" key="1">
    <citation type="submission" date="2019-06" db="EMBL/GenBank/DDBJ databases">
        <title>Whole genome shotgun sequence of Nitrobacter winogradskyi NBRC 14297.</title>
        <authorList>
            <person name="Hosoyama A."/>
            <person name="Uohara A."/>
            <person name="Ohji S."/>
            <person name="Ichikawa N."/>
        </authorList>
    </citation>
    <scope>NUCLEOTIDE SEQUENCE [LARGE SCALE GENOMIC DNA]</scope>
    <source>
        <strain evidence="2 3">NBRC 14297</strain>
    </source>
</reference>
<sequence>MPKKSTKSNSETPVITSPDGVQIQITAGRKWKFCRHYMRSDRTPLQKNIMIVLIDMTNEGTGENAARFGLAYPSIETLAKETGSSKSGVKKGLDGLKALGDLKLMGEKKSQGGRDKVNEYWLPGWNEFGLISDIDGNRSHSDTFSERETGHSETETGHSRTKTGHSETETGHSEDINRSHSGPDSSSESPQRSTSSESPHRNTSSHSKSASGGGPVDDDVSDRPTSETIANDNDAKKVAEYQRAAVRVWNVFQKAPIKEYEEFVSLFVELVQAKEITSSQDVISSLRAYQDCTDLKYQMNPVRFLKERKWKEYRPVKKKLKMATAI</sequence>
<dbReference type="OrthoDB" id="10017983at2"/>
<organism evidence="2 3">
    <name type="scientific">Nitrobacter winogradskyi</name>
    <name type="common">Nitrobacter agilis</name>
    <dbReference type="NCBI Taxonomy" id="913"/>
    <lineage>
        <taxon>Bacteria</taxon>
        <taxon>Pseudomonadati</taxon>
        <taxon>Pseudomonadota</taxon>
        <taxon>Alphaproteobacteria</taxon>
        <taxon>Hyphomicrobiales</taxon>
        <taxon>Nitrobacteraceae</taxon>
        <taxon>Nitrobacter</taxon>
    </lineage>
</organism>
<protein>
    <recommendedName>
        <fullName evidence="4">Helix-turn-helix domain-containing protein</fullName>
    </recommendedName>
</protein>
<feature type="region of interest" description="Disordered" evidence="1">
    <location>
        <begin position="139"/>
        <end position="234"/>
    </location>
</feature>
<comment type="caution">
    <text evidence="2">The sequence shown here is derived from an EMBL/GenBank/DDBJ whole genome shotgun (WGS) entry which is preliminary data.</text>
</comment>
<evidence type="ECO:0000256" key="1">
    <source>
        <dbReference type="SAM" id="MobiDB-lite"/>
    </source>
</evidence>
<evidence type="ECO:0000313" key="2">
    <source>
        <dbReference type="EMBL" id="GEC14655.1"/>
    </source>
</evidence>
<proteinExistence type="predicted"/>
<evidence type="ECO:0000313" key="3">
    <source>
        <dbReference type="Proteomes" id="UP000318825"/>
    </source>
</evidence>